<protein>
    <submittedName>
        <fullName evidence="2">Uncharacterized protein</fullName>
    </submittedName>
</protein>
<proteinExistence type="predicted"/>
<reference evidence="2" key="1">
    <citation type="submission" date="2022-11" db="UniProtKB">
        <authorList>
            <consortium name="WormBaseParasite"/>
        </authorList>
    </citation>
    <scope>IDENTIFICATION</scope>
</reference>
<keyword evidence="1" id="KW-1185">Reference proteome</keyword>
<dbReference type="AlphaFoldDB" id="A0A914EFM5"/>
<organism evidence="1 2">
    <name type="scientific">Acrobeloides nanus</name>
    <dbReference type="NCBI Taxonomy" id="290746"/>
    <lineage>
        <taxon>Eukaryota</taxon>
        <taxon>Metazoa</taxon>
        <taxon>Ecdysozoa</taxon>
        <taxon>Nematoda</taxon>
        <taxon>Chromadorea</taxon>
        <taxon>Rhabditida</taxon>
        <taxon>Tylenchina</taxon>
        <taxon>Cephalobomorpha</taxon>
        <taxon>Cephaloboidea</taxon>
        <taxon>Cephalobidae</taxon>
        <taxon>Acrobeloides</taxon>
    </lineage>
</organism>
<evidence type="ECO:0000313" key="2">
    <source>
        <dbReference type="WBParaSite" id="ACRNAN_scaffold7971.g22003.t1"/>
    </source>
</evidence>
<sequence length="154" mass="17551">MFNLSKRELLSLEMTHPILVTFLTGKLQNEALNVINNLKQYSLGEKPVNISIGRLLLAAKNELLHYFYTQNHASKTNNTKLNNIPTNLEQKFIQDLNSAYDELYYIYDSTFGVYEMAAIDDEIEKNRPSSSRVLSNPLGLLPRSVLPMLSIPCE</sequence>
<dbReference type="Proteomes" id="UP000887540">
    <property type="component" value="Unplaced"/>
</dbReference>
<evidence type="ECO:0000313" key="1">
    <source>
        <dbReference type="Proteomes" id="UP000887540"/>
    </source>
</evidence>
<name>A0A914EFM5_9BILA</name>
<accession>A0A914EFM5</accession>
<dbReference type="WBParaSite" id="ACRNAN_scaffold7971.g22003.t1">
    <property type="protein sequence ID" value="ACRNAN_scaffold7971.g22003.t1"/>
    <property type="gene ID" value="ACRNAN_scaffold7971.g22003"/>
</dbReference>